<reference evidence="1" key="1">
    <citation type="submission" date="2021-06" db="EMBL/GenBank/DDBJ databases">
        <authorList>
            <person name="Hodson N. C."/>
            <person name="Mongue J. A."/>
            <person name="Jaron S. K."/>
        </authorList>
    </citation>
    <scope>NUCLEOTIDE SEQUENCE</scope>
</reference>
<accession>A0A8J2KU75</accession>
<evidence type="ECO:0000313" key="2">
    <source>
        <dbReference type="Proteomes" id="UP000708208"/>
    </source>
</evidence>
<dbReference type="EMBL" id="CAJVCH010444915">
    <property type="protein sequence ID" value="CAG7819279.1"/>
    <property type="molecule type" value="Genomic_DNA"/>
</dbReference>
<dbReference type="Proteomes" id="UP000708208">
    <property type="component" value="Unassembled WGS sequence"/>
</dbReference>
<keyword evidence="2" id="KW-1185">Reference proteome</keyword>
<comment type="caution">
    <text evidence="1">The sequence shown here is derived from an EMBL/GenBank/DDBJ whole genome shotgun (WGS) entry which is preliminary data.</text>
</comment>
<protein>
    <submittedName>
        <fullName evidence="1">Uncharacterized protein</fullName>
    </submittedName>
</protein>
<dbReference type="AlphaFoldDB" id="A0A8J2KU75"/>
<proteinExistence type="predicted"/>
<name>A0A8J2KU75_9HEXA</name>
<feature type="non-terminal residue" evidence="1">
    <location>
        <position position="297"/>
    </location>
</feature>
<sequence length="297" mass="33358">MDAIGSKLTFPKFHIIHRDSSVSDGLYTGIQATQQGEIKPQSTVEIVYSRLSEMIGESNPEIIVTRFQAQREHSKALETEEADAKAEVRRSKVRKKFLTDKLNQLQFSGGLRRETLDERSSLITREKDATDFSRLEIDKSILNYSNIMHEMLVKLHEICSKNNIKIPQLTTAGTPSPSERFVGDKIATILKYIIAKMENIFEDQDKFSFTFDGDNLSVSDNEVSQSITSAVLQSNGMIRSFDDQPTIRRLSTNEEGSTAMRRLSIIDVISNEGDIIGRNIIAETDPLPDLDEVGISP</sequence>
<gene>
    <name evidence="1" type="ORF">AFUS01_LOCUS29739</name>
</gene>
<organism evidence="1 2">
    <name type="scientific">Allacma fusca</name>
    <dbReference type="NCBI Taxonomy" id="39272"/>
    <lineage>
        <taxon>Eukaryota</taxon>
        <taxon>Metazoa</taxon>
        <taxon>Ecdysozoa</taxon>
        <taxon>Arthropoda</taxon>
        <taxon>Hexapoda</taxon>
        <taxon>Collembola</taxon>
        <taxon>Symphypleona</taxon>
        <taxon>Sminthuridae</taxon>
        <taxon>Allacma</taxon>
    </lineage>
</organism>
<evidence type="ECO:0000313" key="1">
    <source>
        <dbReference type="EMBL" id="CAG7819279.1"/>
    </source>
</evidence>